<reference evidence="2" key="1">
    <citation type="submission" date="2012-12" db="EMBL/GenBank/DDBJ databases">
        <title>Identification and characterization of a phenylalanine ammonia-lyase gene family in Isatis indigotica Fort.</title>
        <authorList>
            <person name="Liu Q."/>
            <person name="Chen J."/>
            <person name="Zhou X."/>
            <person name="Di P."/>
            <person name="Xiao Y."/>
            <person name="Xuan H."/>
            <person name="Zhang L."/>
            <person name="Chen W."/>
        </authorList>
    </citation>
    <scope>NUCLEOTIDE SEQUENCE</scope>
    <source>
        <tissue evidence="2">Salivary gland</tissue>
    </source>
</reference>
<accession>A0A0K8R9I8</accession>
<keyword evidence="1" id="KW-0732">Signal</keyword>
<evidence type="ECO:0000313" key="2">
    <source>
        <dbReference type="EMBL" id="JAA67543.1"/>
    </source>
</evidence>
<proteinExistence type="evidence at transcript level"/>
<feature type="chain" id="PRO_5005516981" evidence="1">
    <location>
        <begin position="23"/>
        <end position="187"/>
    </location>
</feature>
<protein>
    <submittedName>
        <fullName evidence="2">Putative ixodes 26 kDa salivary protein</fullName>
    </submittedName>
</protein>
<evidence type="ECO:0000256" key="1">
    <source>
        <dbReference type="SAM" id="SignalP"/>
    </source>
</evidence>
<dbReference type="AlphaFoldDB" id="A0A0K8R9I8"/>
<name>A0A0K8R9I8_IXORI</name>
<sequence>MKAFIAALQITLLAFCFATVEGLKKFYLNKNSDEKTITIAFALAGFPRDQVNLNSEVGEWVQGASEEAQKLLSKHLSMKIKLDITDILSAPQKLSDEITYRTRGGQMHGRWIVNATKDAFKNSFNPDIIRVVTKFKFYYNRKTNELGYSYDKTLCEDMVPILLTYNFDTEDDTPEAGKLLSNLIKKV</sequence>
<dbReference type="EMBL" id="GADI01006265">
    <property type="protein sequence ID" value="JAA67543.1"/>
    <property type="molecule type" value="mRNA"/>
</dbReference>
<feature type="signal peptide" evidence="1">
    <location>
        <begin position="1"/>
        <end position="22"/>
    </location>
</feature>
<organism evidence="2">
    <name type="scientific">Ixodes ricinus</name>
    <name type="common">Common tick</name>
    <name type="synonym">Acarus ricinus</name>
    <dbReference type="NCBI Taxonomy" id="34613"/>
    <lineage>
        <taxon>Eukaryota</taxon>
        <taxon>Metazoa</taxon>
        <taxon>Ecdysozoa</taxon>
        <taxon>Arthropoda</taxon>
        <taxon>Chelicerata</taxon>
        <taxon>Arachnida</taxon>
        <taxon>Acari</taxon>
        <taxon>Parasitiformes</taxon>
        <taxon>Ixodida</taxon>
        <taxon>Ixodoidea</taxon>
        <taxon>Ixodidae</taxon>
        <taxon>Ixodinae</taxon>
        <taxon>Ixodes</taxon>
    </lineage>
</organism>